<feature type="compositionally biased region" description="Pro residues" evidence="1">
    <location>
        <begin position="733"/>
        <end position="742"/>
    </location>
</feature>
<feature type="region of interest" description="Disordered" evidence="1">
    <location>
        <begin position="440"/>
        <end position="487"/>
    </location>
</feature>
<feature type="compositionally biased region" description="Polar residues" evidence="1">
    <location>
        <begin position="418"/>
        <end position="427"/>
    </location>
</feature>
<dbReference type="PANTHER" id="PTHR38166:SF1">
    <property type="entry name" value="C2H2-TYPE DOMAIN-CONTAINING PROTEIN"/>
    <property type="match status" value="1"/>
</dbReference>
<feature type="region of interest" description="Disordered" evidence="1">
    <location>
        <begin position="131"/>
        <end position="192"/>
    </location>
</feature>
<feature type="transmembrane region" description="Helical" evidence="2">
    <location>
        <begin position="889"/>
        <end position="912"/>
    </location>
</feature>
<proteinExistence type="predicted"/>
<organism evidence="4 5">
    <name type="scientific">Humicola insolens</name>
    <name type="common">Soft-rot fungus</name>
    <dbReference type="NCBI Taxonomy" id="85995"/>
    <lineage>
        <taxon>Eukaryota</taxon>
        <taxon>Fungi</taxon>
        <taxon>Dikarya</taxon>
        <taxon>Ascomycota</taxon>
        <taxon>Pezizomycotina</taxon>
        <taxon>Sordariomycetes</taxon>
        <taxon>Sordariomycetidae</taxon>
        <taxon>Sordariales</taxon>
        <taxon>Chaetomiaceae</taxon>
        <taxon>Mycothermus</taxon>
    </lineage>
</organism>
<dbReference type="PROSITE" id="PS50181">
    <property type="entry name" value="FBOX"/>
    <property type="match status" value="1"/>
</dbReference>
<feature type="domain" description="F-box" evidence="3">
    <location>
        <begin position="743"/>
        <end position="798"/>
    </location>
</feature>
<dbReference type="InterPro" id="IPR036047">
    <property type="entry name" value="F-box-like_dom_sf"/>
</dbReference>
<feature type="region of interest" description="Disordered" evidence="1">
    <location>
        <begin position="395"/>
        <end position="428"/>
    </location>
</feature>
<keyword evidence="2" id="KW-1133">Transmembrane helix</keyword>
<evidence type="ECO:0000313" key="4">
    <source>
        <dbReference type="EMBL" id="KAL1835634.1"/>
    </source>
</evidence>
<evidence type="ECO:0000256" key="1">
    <source>
        <dbReference type="SAM" id="MobiDB-lite"/>
    </source>
</evidence>
<feature type="compositionally biased region" description="Gly residues" evidence="1">
    <location>
        <begin position="145"/>
        <end position="174"/>
    </location>
</feature>
<accession>A0ABR3V1J8</accession>
<feature type="region of interest" description="Disordered" evidence="1">
    <location>
        <begin position="698"/>
        <end position="745"/>
    </location>
</feature>
<sequence>MASTGTNFPAALKSRQILEPREGSVEPSTPDATPRARSDSASSGTPRLQVHTTSPEDDTVVYDTCEYVLKETFGVRLDEVALAGAASAVHESVSYCLDELAHILRGIGLNDESSWSRGESNTFSAAWLAHSGGSGSGTSSNDDAGGNGLKRTSGGGGGGDGTDPSGGSGDGSAGGKRRKVSSTQVQPPKVRLSCPFRKRNPVRFNVREFHGCAVQDFPDIYLVKRHVKSFHRQNTPTFPYPRCRRPMGSQEALDEHASVDVDQICPVRKVSATPDPEDGITTEIEGALNERKADGKIDSWEALWNLLFPGDRVIPEPDFIPPTELDEVYAQFHSEKHMDQLRQRVGEALGSTNHVDDIVSVFESHIESVFEASRHMTSQTAIRWRRLRLQTSQQFAAPQSSMLLNPRPPAPKKHGSLPSESSASPFTTLGCASPKSSLLLNPKYPAPRKQGSLRSESSISSPIPPLGWAPTPDANREWPSETGRSTPMTYSPSAVGFYGIDTGSPGGCMVPFSGSRPGTSHRNAAVPTQVAANMYPGLGLLEESYAIPLPGQQPSQPKLGGAPIMLGAGHGASQAPVTVLPMMVPFNTRSSSQALNVGSQTPSLRLQPSDAWMLEEPGRINGFVNSPVNQNIAPTMAPTLVGPSARPTTPDLASPVAVPGSGPMVPEPTGQGGNFIHGLIGLSAGGFSETVRLSISSLSRKDHDAPSGSAAIPPPPQSRADATAGLAEDGKPPEPPSPPGLRPPHLLSLPPEIALMILRHLDFADIIRLRRTCKQLRALANPKQVQYLFGADRLRLQLLSHCRVCLRYDPSRSNLLSTNLMDLGYPLSSRCVKCAIEARDPRIRVGKKIVLASADSVWVCRWCGFPIIEGAAFGCEQMHRECYRRYNDVLFIFFILGWIQLSLGIVAAALAWRYYRHDILMFAPTVTNFILLWICLSFLVFRGHWHRTYHYTLVLEFLILGLWIPPVYHVAREIAGMDAGSIPGSAKATLAMFVLNVGLAVG</sequence>
<feature type="transmembrane region" description="Helical" evidence="2">
    <location>
        <begin position="919"/>
        <end position="942"/>
    </location>
</feature>
<gene>
    <name evidence="4" type="ORF">VTJ49DRAFT_6301</name>
</gene>
<evidence type="ECO:0000313" key="5">
    <source>
        <dbReference type="Proteomes" id="UP001583172"/>
    </source>
</evidence>
<dbReference type="EMBL" id="JAZGSY010000581">
    <property type="protein sequence ID" value="KAL1835634.1"/>
    <property type="molecule type" value="Genomic_DNA"/>
</dbReference>
<protein>
    <recommendedName>
        <fullName evidence="3">F-box domain-containing protein</fullName>
    </recommendedName>
</protein>
<evidence type="ECO:0000259" key="3">
    <source>
        <dbReference type="PROSITE" id="PS50181"/>
    </source>
</evidence>
<reference evidence="4 5" key="1">
    <citation type="journal article" date="2024" name="Commun. Biol.">
        <title>Comparative genomic analysis of thermophilic fungi reveals convergent evolutionary adaptations and gene losses.</title>
        <authorList>
            <person name="Steindorff A.S."/>
            <person name="Aguilar-Pontes M.V."/>
            <person name="Robinson A.J."/>
            <person name="Andreopoulos B."/>
            <person name="LaButti K."/>
            <person name="Kuo A."/>
            <person name="Mondo S."/>
            <person name="Riley R."/>
            <person name="Otillar R."/>
            <person name="Haridas S."/>
            <person name="Lipzen A."/>
            <person name="Grimwood J."/>
            <person name="Schmutz J."/>
            <person name="Clum A."/>
            <person name="Reid I.D."/>
            <person name="Moisan M.C."/>
            <person name="Butler G."/>
            <person name="Nguyen T.T.M."/>
            <person name="Dewar K."/>
            <person name="Conant G."/>
            <person name="Drula E."/>
            <person name="Henrissat B."/>
            <person name="Hansel C."/>
            <person name="Singer S."/>
            <person name="Hutchinson M.I."/>
            <person name="de Vries R.P."/>
            <person name="Natvig D.O."/>
            <person name="Powell A.J."/>
            <person name="Tsang A."/>
            <person name="Grigoriev I.V."/>
        </authorList>
    </citation>
    <scope>NUCLEOTIDE SEQUENCE [LARGE SCALE GENOMIC DNA]</scope>
    <source>
        <strain evidence="4 5">CBS 620.91</strain>
    </source>
</reference>
<feature type="region of interest" description="Disordered" evidence="1">
    <location>
        <begin position="1"/>
        <end position="55"/>
    </location>
</feature>
<name>A0ABR3V1J8_HUMIN</name>
<dbReference type="PANTHER" id="PTHR38166">
    <property type="entry name" value="C2H2-TYPE DOMAIN-CONTAINING PROTEIN-RELATED"/>
    <property type="match status" value="1"/>
</dbReference>
<feature type="region of interest" description="Disordered" evidence="1">
    <location>
        <begin position="641"/>
        <end position="671"/>
    </location>
</feature>
<dbReference type="SUPFAM" id="SSF81383">
    <property type="entry name" value="F-box domain"/>
    <property type="match status" value="1"/>
</dbReference>
<feature type="transmembrane region" description="Helical" evidence="2">
    <location>
        <begin position="948"/>
        <end position="968"/>
    </location>
</feature>
<dbReference type="InterPro" id="IPR001810">
    <property type="entry name" value="F-box_dom"/>
</dbReference>
<keyword evidence="2" id="KW-0812">Transmembrane</keyword>
<dbReference type="CDD" id="cd09917">
    <property type="entry name" value="F-box_SF"/>
    <property type="match status" value="1"/>
</dbReference>
<dbReference type="Pfam" id="PF12937">
    <property type="entry name" value="F-box-like"/>
    <property type="match status" value="1"/>
</dbReference>
<feature type="compositionally biased region" description="Polar residues" evidence="1">
    <location>
        <begin position="39"/>
        <end position="53"/>
    </location>
</feature>
<keyword evidence="5" id="KW-1185">Reference proteome</keyword>
<dbReference type="SMART" id="SM00256">
    <property type="entry name" value="FBOX"/>
    <property type="match status" value="1"/>
</dbReference>
<keyword evidence="2" id="KW-0472">Membrane</keyword>
<evidence type="ECO:0000256" key="2">
    <source>
        <dbReference type="SAM" id="Phobius"/>
    </source>
</evidence>
<dbReference type="Gene3D" id="1.20.1280.50">
    <property type="match status" value="1"/>
</dbReference>
<comment type="caution">
    <text evidence="4">The sequence shown here is derived from an EMBL/GenBank/DDBJ whole genome shotgun (WGS) entry which is preliminary data.</text>
</comment>
<dbReference type="Proteomes" id="UP001583172">
    <property type="component" value="Unassembled WGS sequence"/>
</dbReference>